<comment type="caution">
    <text evidence="1">The sequence shown here is derived from an EMBL/GenBank/DDBJ whole genome shotgun (WGS) entry which is preliminary data.</text>
</comment>
<sequence length="85" mass="9340">MAKPWRMHLSAKEKIALRDPSYLLHMDLVVFGRWDAGYKRVQTLVSSLIGTSQEKGEAALSETSNYTSVASSTDASCPRAPLPTN</sequence>
<proteinExistence type="predicted"/>
<organism evidence="1 2">
    <name type="scientific">Penicillium antarcticum</name>
    <dbReference type="NCBI Taxonomy" id="416450"/>
    <lineage>
        <taxon>Eukaryota</taxon>
        <taxon>Fungi</taxon>
        <taxon>Dikarya</taxon>
        <taxon>Ascomycota</taxon>
        <taxon>Pezizomycotina</taxon>
        <taxon>Eurotiomycetes</taxon>
        <taxon>Eurotiomycetidae</taxon>
        <taxon>Eurotiales</taxon>
        <taxon>Aspergillaceae</taxon>
        <taxon>Penicillium</taxon>
    </lineage>
</organism>
<gene>
    <name evidence="1" type="ORF">PENANT_c053G03186</name>
</gene>
<evidence type="ECO:0000313" key="2">
    <source>
        <dbReference type="Proteomes" id="UP000191672"/>
    </source>
</evidence>
<accession>A0A1V6PQN2</accession>
<keyword evidence="2" id="KW-1185">Reference proteome</keyword>
<dbReference type="EMBL" id="MDYN01000053">
    <property type="protein sequence ID" value="OQD79350.1"/>
    <property type="molecule type" value="Genomic_DNA"/>
</dbReference>
<dbReference type="Proteomes" id="UP000191672">
    <property type="component" value="Unassembled WGS sequence"/>
</dbReference>
<evidence type="ECO:0000313" key="1">
    <source>
        <dbReference type="EMBL" id="OQD79350.1"/>
    </source>
</evidence>
<protein>
    <submittedName>
        <fullName evidence="1">Uncharacterized protein</fullName>
    </submittedName>
</protein>
<dbReference type="AlphaFoldDB" id="A0A1V6PQN2"/>
<name>A0A1V6PQN2_9EURO</name>
<reference evidence="2" key="1">
    <citation type="journal article" date="2017" name="Nat. Microbiol.">
        <title>Global analysis of biosynthetic gene clusters reveals vast potential of secondary metabolite production in Penicillium species.</title>
        <authorList>
            <person name="Nielsen J.C."/>
            <person name="Grijseels S."/>
            <person name="Prigent S."/>
            <person name="Ji B."/>
            <person name="Dainat J."/>
            <person name="Nielsen K.F."/>
            <person name="Frisvad J.C."/>
            <person name="Workman M."/>
            <person name="Nielsen J."/>
        </authorList>
    </citation>
    <scope>NUCLEOTIDE SEQUENCE [LARGE SCALE GENOMIC DNA]</scope>
    <source>
        <strain evidence="2">IBT 31811</strain>
    </source>
</reference>